<dbReference type="EMBL" id="MQWA01000001">
    <property type="protein sequence ID" value="PQJ27124.1"/>
    <property type="molecule type" value="Genomic_DNA"/>
</dbReference>
<organism evidence="1 2">
    <name type="scientific">Rubritalea profundi</name>
    <dbReference type="NCBI Taxonomy" id="1658618"/>
    <lineage>
        <taxon>Bacteria</taxon>
        <taxon>Pseudomonadati</taxon>
        <taxon>Verrucomicrobiota</taxon>
        <taxon>Verrucomicrobiia</taxon>
        <taxon>Verrucomicrobiales</taxon>
        <taxon>Rubritaleaceae</taxon>
        <taxon>Rubritalea</taxon>
    </lineage>
</organism>
<dbReference type="AlphaFoldDB" id="A0A2S7TYC2"/>
<dbReference type="RefSeq" id="WP_165788551.1">
    <property type="nucleotide sequence ID" value="NZ_MQWA01000001.1"/>
</dbReference>
<feature type="non-terminal residue" evidence="1">
    <location>
        <position position="1"/>
    </location>
</feature>
<proteinExistence type="predicted"/>
<accession>A0A2S7TYC2</accession>
<reference evidence="1 2" key="1">
    <citation type="submission" date="2016-12" db="EMBL/GenBank/DDBJ databases">
        <title>Study of bacterial adaptation to deep sea.</title>
        <authorList>
            <person name="Song J."/>
            <person name="Yoshizawa S."/>
            <person name="Kogure K."/>
        </authorList>
    </citation>
    <scope>NUCLEOTIDE SEQUENCE [LARGE SCALE GENOMIC DNA]</scope>
    <source>
        <strain evidence="1 2">SAORIC-165</strain>
    </source>
</reference>
<name>A0A2S7TYC2_9BACT</name>
<keyword evidence="2" id="KW-1185">Reference proteome</keyword>
<comment type="caution">
    <text evidence="1">The sequence shown here is derived from an EMBL/GenBank/DDBJ whole genome shotgun (WGS) entry which is preliminary data.</text>
</comment>
<sequence>TKADGLTEGFTSRDIFKAIGLENIMTYAQSSTPRGTEWINKIRLNNGGKNEGALKLLLDTQHKGLSVPTMAPAGTDLALQLSINLSSLEPLIAGVMKAAASDEDKAEFKAEMAKPVPMMEMTNSELLQKLDLRFNLVIDLDATEKLPTPIGAFDKPHLVGRIDGAAWAWAKAGGQLLGLTGLPFEKTEANGVTTYSLPAEMTENFMGYSPVISVDSNKNHIWVASSPEFLTKSSSGKNTLAESAAFKATMAGLPKEGVSMTYMSKDFATFLTQTLTTFKSGGMLEEAGEEAKTQIDNALEQLAKVKNGAAQVISTDAVGILLSERNVQNIEQQMAEAMKLINEK</sequence>
<gene>
    <name evidence="1" type="ORF">BSZ32_00475</name>
</gene>
<evidence type="ECO:0000313" key="1">
    <source>
        <dbReference type="EMBL" id="PQJ27124.1"/>
    </source>
</evidence>
<dbReference type="Proteomes" id="UP000239907">
    <property type="component" value="Unassembled WGS sequence"/>
</dbReference>
<protein>
    <submittedName>
        <fullName evidence="1">Uncharacterized protein</fullName>
    </submittedName>
</protein>
<evidence type="ECO:0000313" key="2">
    <source>
        <dbReference type="Proteomes" id="UP000239907"/>
    </source>
</evidence>